<proteinExistence type="predicted"/>
<evidence type="ECO:0008006" key="5">
    <source>
        <dbReference type="Google" id="ProtNLM"/>
    </source>
</evidence>
<keyword evidence="1" id="KW-0805">Transcription regulation</keyword>
<dbReference type="EMBL" id="BARS01051775">
    <property type="protein sequence ID" value="GAG48598.1"/>
    <property type="molecule type" value="Genomic_DNA"/>
</dbReference>
<accession>X0YJ39</accession>
<reference evidence="4" key="1">
    <citation type="journal article" date="2014" name="Front. Microbiol.">
        <title>High frequency of phylogenetically diverse reductive dehalogenase-homologous genes in deep subseafloor sedimentary metagenomes.</title>
        <authorList>
            <person name="Kawai M."/>
            <person name="Futagami T."/>
            <person name="Toyoda A."/>
            <person name="Takaki Y."/>
            <person name="Nishi S."/>
            <person name="Hori S."/>
            <person name="Arai W."/>
            <person name="Tsubouchi T."/>
            <person name="Morono Y."/>
            <person name="Uchiyama I."/>
            <person name="Ito T."/>
            <person name="Fujiyama A."/>
            <person name="Inagaki F."/>
            <person name="Takami H."/>
        </authorList>
    </citation>
    <scope>NUCLEOTIDE SEQUENCE</scope>
    <source>
        <strain evidence="4">Expedition CK06-06</strain>
    </source>
</reference>
<evidence type="ECO:0000313" key="4">
    <source>
        <dbReference type="EMBL" id="GAG48598.1"/>
    </source>
</evidence>
<dbReference type="SUPFAM" id="SSF46785">
    <property type="entry name" value="Winged helix' DNA-binding domain"/>
    <property type="match status" value="1"/>
</dbReference>
<protein>
    <recommendedName>
        <fullName evidence="5">Penicillinase repressor</fullName>
    </recommendedName>
</protein>
<dbReference type="InterPro" id="IPR005650">
    <property type="entry name" value="BlaI_family"/>
</dbReference>
<organism evidence="4">
    <name type="scientific">marine sediment metagenome</name>
    <dbReference type="NCBI Taxonomy" id="412755"/>
    <lineage>
        <taxon>unclassified sequences</taxon>
        <taxon>metagenomes</taxon>
        <taxon>ecological metagenomes</taxon>
    </lineage>
</organism>
<dbReference type="AlphaFoldDB" id="X0YJ39"/>
<dbReference type="Gene3D" id="1.10.4040.10">
    <property type="entry name" value="Penicillinase repressor domain"/>
    <property type="match status" value="1"/>
</dbReference>
<dbReference type="GO" id="GO:0003677">
    <property type="term" value="F:DNA binding"/>
    <property type="evidence" value="ECO:0007669"/>
    <property type="project" value="UniProtKB-KW"/>
</dbReference>
<dbReference type="GO" id="GO:0045892">
    <property type="term" value="P:negative regulation of DNA-templated transcription"/>
    <property type="evidence" value="ECO:0007669"/>
    <property type="project" value="InterPro"/>
</dbReference>
<evidence type="ECO:0000256" key="3">
    <source>
        <dbReference type="ARBA" id="ARBA00023163"/>
    </source>
</evidence>
<dbReference type="InterPro" id="IPR036390">
    <property type="entry name" value="WH_DNA-bd_sf"/>
</dbReference>
<gene>
    <name evidence="4" type="ORF">S01H1_77061</name>
</gene>
<keyword evidence="3" id="KW-0804">Transcription</keyword>
<evidence type="ECO:0000256" key="2">
    <source>
        <dbReference type="ARBA" id="ARBA00023125"/>
    </source>
</evidence>
<name>X0YJ39_9ZZZZ</name>
<keyword evidence="2" id="KW-0238">DNA-binding</keyword>
<comment type="caution">
    <text evidence="4">The sequence shown here is derived from an EMBL/GenBank/DDBJ whole genome shotgun (WGS) entry which is preliminary data.</text>
</comment>
<sequence>MKTFLRRAVKKGWLDYDQIGNSYLYRAAVPRDKAVFAAIRGFSNRVLGGVLAPFVAYFAKQNDLTPEDLDQLEQILKRHRRREGRGHDSQ</sequence>
<evidence type="ECO:0000256" key="1">
    <source>
        <dbReference type="ARBA" id="ARBA00023015"/>
    </source>
</evidence>
<dbReference type="Pfam" id="PF03965">
    <property type="entry name" value="Penicillinase_R"/>
    <property type="match status" value="1"/>
</dbReference>